<keyword evidence="6 9" id="KW-0822">Tryptophan biosynthesis</keyword>
<feature type="domain" description="Indole-3-glycerol phosphate synthase" evidence="10">
    <location>
        <begin position="3"/>
        <end position="248"/>
    </location>
</feature>
<evidence type="ECO:0000256" key="7">
    <source>
        <dbReference type="ARBA" id="ARBA00023141"/>
    </source>
</evidence>
<sequence length="259" mass="28931">MILDDIIKEKKKEVARLKQDSTINTSKRQYPVRSFFKMARSNNKLSIIAEFKRASPSKGVINADLDPKVQASTYEKAGASMISVLTDTPFFKGDMDDLIAVRETVNIPILNKDFIIDPVQIDRAYQHGADVILLIVRALSTEQLASLYQHAKRLGLEVLVEVHDEQELQAALDIDATLIGINNRNLDTFEVDLKTTEDLAKMLNPEDHLIISESGMKTTEDVLRVKKAGAEAILVGETMMRSDNLTDTFELLSGEGDRL</sequence>
<evidence type="ECO:0000256" key="5">
    <source>
        <dbReference type="ARBA" id="ARBA00022793"/>
    </source>
</evidence>
<dbReference type="RefSeq" id="WP_090791868.1">
    <property type="nucleotide sequence ID" value="NZ_FMYI01000001.1"/>
</dbReference>
<dbReference type="SUPFAM" id="SSF51366">
    <property type="entry name" value="Ribulose-phoshate binding barrel"/>
    <property type="match status" value="1"/>
</dbReference>
<keyword evidence="12" id="KW-1185">Reference proteome</keyword>
<evidence type="ECO:0000256" key="6">
    <source>
        <dbReference type="ARBA" id="ARBA00022822"/>
    </source>
</evidence>
<keyword evidence="7 9" id="KW-0057">Aromatic amino acid biosynthesis</keyword>
<evidence type="ECO:0000256" key="8">
    <source>
        <dbReference type="ARBA" id="ARBA00023239"/>
    </source>
</evidence>
<dbReference type="PANTHER" id="PTHR22854">
    <property type="entry name" value="TRYPTOPHAN BIOSYNTHESIS PROTEIN"/>
    <property type="match status" value="1"/>
</dbReference>
<evidence type="ECO:0000259" key="10">
    <source>
        <dbReference type="Pfam" id="PF00218"/>
    </source>
</evidence>
<accession>A0A1G6GJ35</accession>
<comment type="similarity">
    <text evidence="3 9">Belongs to the TrpC family.</text>
</comment>
<protein>
    <recommendedName>
        <fullName evidence="9">Indole-3-glycerol phosphate synthase</fullName>
        <shortName evidence="9">IGPS</shortName>
        <ecNumber evidence="9">4.1.1.48</ecNumber>
    </recommendedName>
</protein>
<dbReference type="Pfam" id="PF00218">
    <property type="entry name" value="IGPS"/>
    <property type="match status" value="1"/>
</dbReference>
<dbReference type="CDD" id="cd00331">
    <property type="entry name" value="IGPS"/>
    <property type="match status" value="1"/>
</dbReference>
<dbReference type="InterPro" id="IPR011060">
    <property type="entry name" value="RibuloseP-bd_barrel"/>
</dbReference>
<dbReference type="EMBL" id="FMYI01000001">
    <property type="protein sequence ID" value="SDB82032.1"/>
    <property type="molecule type" value="Genomic_DNA"/>
</dbReference>
<dbReference type="NCBIfam" id="NF001377">
    <property type="entry name" value="PRK00278.2-4"/>
    <property type="match status" value="1"/>
</dbReference>
<dbReference type="HAMAP" id="MF_00134_A">
    <property type="entry name" value="IGPS_A"/>
    <property type="match status" value="1"/>
</dbReference>
<dbReference type="GO" id="GO:0004640">
    <property type="term" value="F:phosphoribosylanthranilate isomerase activity"/>
    <property type="evidence" value="ECO:0007669"/>
    <property type="project" value="TreeGrafter"/>
</dbReference>
<dbReference type="HAMAP" id="MF_00134_B">
    <property type="entry name" value="IGPS_B"/>
    <property type="match status" value="1"/>
</dbReference>
<comment type="catalytic activity">
    <reaction evidence="1 9">
        <text>1-(2-carboxyphenylamino)-1-deoxy-D-ribulose 5-phosphate + H(+) = (1S,2R)-1-C-(indol-3-yl)glycerol 3-phosphate + CO2 + H2O</text>
        <dbReference type="Rhea" id="RHEA:23476"/>
        <dbReference type="ChEBI" id="CHEBI:15377"/>
        <dbReference type="ChEBI" id="CHEBI:15378"/>
        <dbReference type="ChEBI" id="CHEBI:16526"/>
        <dbReference type="ChEBI" id="CHEBI:58613"/>
        <dbReference type="ChEBI" id="CHEBI:58866"/>
        <dbReference type="EC" id="4.1.1.48"/>
    </reaction>
</comment>
<dbReference type="Proteomes" id="UP000242949">
    <property type="component" value="Unassembled WGS sequence"/>
</dbReference>
<evidence type="ECO:0000256" key="9">
    <source>
        <dbReference type="HAMAP-Rule" id="MF_00134"/>
    </source>
</evidence>
<dbReference type="OrthoDB" id="9804217at2"/>
<dbReference type="InterPro" id="IPR045186">
    <property type="entry name" value="Indole-3-glycerol_P_synth"/>
</dbReference>
<dbReference type="UniPathway" id="UPA00035">
    <property type="reaction ID" value="UER00043"/>
</dbReference>
<dbReference type="InterPro" id="IPR001468">
    <property type="entry name" value="Indole-3-GlycerolPSynthase_CS"/>
</dbReference>
<keyword evidence="4 9" id="KW-0028">Amino-acid biosynthesis</keyword>
<dbReference type="AlphaFoldDB" id="A0A1G6GJ35"/>
<gene>
    <name evidence="9" type="primary">trpC</name>
    <name evidence="11" type="ORF">SAMN05421734_101163</name>
</gene>
<dbReference type="NCBIfam" id="NF001371">
    <property type="entry name" value="PRK00278.1-3"/>
    <property type="match status" value="1"/>
</dbReference>
<comment type="pathway">
    <text evidence="2 9">Amino-acid biosynthesis; L-tryptophan biosynthesis; L-tryptophan from chorismate: step 4/5.</text>
</comment>
<dbReference type="STRING" id="1612202.SAMN05421734_101163"/>
<organism evidence="11 12">
    <name type="scientific">Pelagirhabdus alkalitolerans</name>
    <dbReference type="NCBI Taxonomy" id="1612202"/>
    <lineage>
        <taxon>Bacteria</taxon>
        <taxon>Bacillati</taxon>
        <taxon>Bacillota</taxon>
        <taxon>Bacilli</taxon>
        <taxon>Bacillales</taxon>
        <taxon>Bacillaceae</taxon>
        <taxon>Pelagirhabdus</taxon>
    </lineage>
</organism>
<dbReference type="PROSITE" id="PS00614">
    <property type="entry name" value="IGPS"/>
    <property type="match status" value="1"/>
</dbReference>
<keyword evidence="5 9" id="KW-0210">Decarboxylase</keyword>
<proteinExistence type="inferred from homology"/>
<keyword evidence="8 9" id="KW-0456">Lyase</keyword>
<reference evidence="12" key="1">
    <citation type="submission" date="2016-09" db="EMBL/GenBank/DDBJ databases">
        <authorList>
            <person name="Varghese N."/>
            <person name="Submissions S."/>
        </authorList>
    </citation>
    <scope>NUCLEOTIDE SEQUENCE [LARGE SCALE GENOMIC DNA]</scope>
    <source>
        <strain evidence="12">S5</strain>
    </source>
</reference>
<name>A0A1G6GJ35_9BACI</name>
<dbReference type="GO" id="GO:0004425">
    <property type="term" value="F:indole-3-glycerol-phosphate synthase activity"/>
    <property type="evidence" value="ECO:0007669"/>
    <property type="project" value="UniProtKB-UniRule"/>
</dbReference>
<dbReference type="PANTHER" id="PTHR22854:SF2">
    <property type="entry name" value="INDOLE-3-GLYCEROL-PHOSPHATE SYNTHASE"/>
    <property type="match status" value="1"/>
</dbReference>
<evidence type="ECO:0000256" key="1">
    <source>
        <dbReference type="ARBA" id="ARBA00001633"/>
    </source>
</evidence>
<evidence type="ECO:0000313" key="11">
    <source>
        <dbReference type="EMBL" id="SDB82032.1"/>
    </source>
</evidence>
<dbReference type="InterPro" id="IPR013785">
    <property type="entry name" value="Aldolase_TIM"/>
</dbReference>
<dbReference type="GO" id="GO:0000162">
    <property type="term" value="P:L-tryptophan biosynthetic process"/>
    <property type="evidence" value="ECO:0007669"/>
    <property type="project" value="UniProtKB-UniRule"/>
</dbReference>
<evidence type="ECO:0000313" key="12">
    <source>
        <dbReference type="Proteomes" id="UP000242949"/>
    </source>
</evidence>
<dbReference type="InterPro" id="IPR013798">
    <property type="entry name" value="Indole-3-glycerol_P_synth_dom"/>
</dbReference>
<dbReference type="Gene3D" id="3.20.20.70">
    <property type="entry name" value="Aldolase class I"/>
    <property type="match status" value="1"/>
</dbReference>
<evidence type="ECO:0000256" key="2">
    <source>
        <dbReference type="ARBA" id="ARBA00004696"/>
    </source>
</evidence>
<dbReference type="FunFam" id="3.20.20.70:FF:000024">
    <property type="entry name" value="Indole-3-glycerol phosphate synthase"/>
    <property type="match status" value="1"/>
</dbReference>
<evidence type="ECO:0000256" key="4">
    <source>
        <dbReference type="ARBA" id="ARBA00022605"/>
    </source>
</evidence>
<dbReference type="EC" id="4.1.1.48" evidence="9"/>
<evidence type="ECO:0000256" key="3">
    <source>
        <dbReference type="ARBA" id="ARBA00008737"/>
    </source>
</evidence>